<reference evidence="2 3" key="1">
    <citation type="submission" date="2015-07" db="EMBL/GenBank/DDBJ databases">
        <title>Genome sequencing of Kibdelosporangium phytohabitans.</title>
        <authorList>
            <person name="Qin S."/>
            <person name="Xing K."/>
        </authorList>
    </citation>
    <scope>NUCLEOTIDE SEQUENCE [LARGE SCALE GENOMIC DNA]</scope>
    <source>
        <strain evidence="2 3">KLBMP1111</strain>
    </source>
</reference>
<organism evidence="2 3">
    <name type="scientific">Kibdelosporangium phytohabitans</name>
    <dbReference type="NCBI Taxonomy" id="860235"/>
    <lineage>
        <taxon>Bacteria</taxon>
        <taxon>Bacillati</taxon>
        <taxon>Actinomycetota</taxon>
        <taxon>Actinomycetes</taxon>
        <taxon>Pseudonocardiales</taxon>
        <taxon>Pseudonocardiaceae</taxon>
        <taxon>Kibdelosporangium</taxon>
    </lineage>
</organism>
<proteinExistence type="predicted"/>
<gene>
    <name evidence="2" type="ORF">AOZ06_09510</name>
</gene>
<dbReference type="EMBL" id="CP012752">
    <property type="protein sequence ID" value="ALG07131.1"/>
    <property type="molecule type" value="Genomic_DNA"/>
</dbReference>
<evidence type="ECO:0000256" key="1">
    <source>
        <dbReference type="SAM" id="MobiDB-lite"/>
    </source>
</evidence>
<name>A0A0N9HVU0_9PSEU</name>
<accession>A0A0N9HVU0</accession>
<sequence length="144" mass="15301">MHQRHAVEQTVRTLFEAVGPAYVSYDDSKLRTLSTDKCPLCGLWGQTAKALGEKKVTVNLADVEMAVRAVTDVRADATHAEAQAVVNTADVSDPATPRSDGKYKPQLVRGEPGGRVDAVQPLVGRDGPGSPGRAGAPHPRNYGE</sequence>
<protein>
    <submittedName>
        <fullName evidence="2">Uncharacterized protein</fullName>
    </submittedName>
</protein>
<feature type="region of interest" description="Disordered" evidence="1">
    <location>
        <begin position="85"/>
        <end position="144"/>
    </location>
</feature>
<evidence type="ECO:0000313" key="3">
    <source>
        <dbReference type="Proteomes" id="UP000063699"/>
    </source>
</evidence>
<dbReference type="AlphaFoldDB" id="A0A0N9HVU0"/>
<evidence type="ECO:0000313" key="2">
    <source>
        <dbReference type="EMBL" id="ALG07131.1"/>
    </source>
</evidence>
<dbReference type="KEGG" id="kphy:AOZ06_09510"/>
<keyword evidence="3" id="KW-1185">Reference proteome</keyword>
<dbReference type="Proteomes" id="UP000063699">
    <property type="component" value="Chromosome"/>
</dbReference>